<evidence type="ECO:0000256" key="5">
    <source>
        <dbReference type="ARBA" id="ARBA00029447"/>
    </source>
</evidence>
<organism evidence="10 11">
    <name type="scientific">Gordoniibacillus kamchatkensis</name>
    <dbReference type="NCBI Taxonomy" id="1590651"/>
    <lineage>
        <taxon>Bacteria</taxon>
        <taxon>Bacillati</taxon>
        <taxon>Bacillota</taxon>
        <taxon>Bacilli</taxon>
        <taxon>Bacillales</taxon>
        <taxon>Paenibacillaceae</taxon>
        <taxon>Gordoniibacillus</taxon>
    </lineage>
</organism>
<evidence type="ECO:0000259" key="9">
    <source>
        <dbReference type="PROSITE" id="PS50885"/>
    </source>
</evidence>
<dbReference type="Pfam" id="PF00015">
    <property type="entry name" value="MCPsignal"/>
    <property type="match status" value="1"/>
</dbReference>
<dbReference type="RefSeq" id="WP_041046590.1">
    <property type="nucleotide sequence ID" value="NZ_JXAK01000007.1"/>
</dbReference>
<gene>
    <name evidence="10" type="ORF">SD70_06160</name>
</gene>
<comment type="similarity">
    <text evidence="5">Belongs to the methyl-accepting chemotaxis (MCP) protein family.</text>
</comment>
<dbReference type="InterPro" id="IPR004089">
    <property type="entry name" value="MCPsignal_dom"/>
</dbReference>
<keyword evidence="11" id="KW-1185">Reference proteome</keyword>
<name>A0ABR5AKX5_9BACL</name>
<dbReference type="SMART" id="SM00304">
    <property type="entry name" value="HAMP"/>
    <property type="match status" value="1"/>
</dbReference>
<evidence type="ECO:0000256" key="2">
    <source>
        <dbReference type="ARBA" id="ARBA00022475"/>
    </source>
</evidence>
<keyword evidence="7" id="KW-1133">Transmembrane helix</keyword>
<dbReference type="PANTHER" id="PTHR32089">
    <property type="entry name" value="METHYL-ACCEPTING CHEMOTAXIS PROTEIN MCPB"/>
    <property type="match status" value="1"/>
</dbReference>
<dbReference type="CDD" id="cd06225">
    <property type="entry name" value="HAMP"/>
    <property type="match status" value="1"/>
</dbReference>
<keyword evidence="4 6" id="KW-0807">Transducer</keyword>
<evidence type="ECO:0000256" key="7">
    <source>
        <dbReference type="SAM" id="Phobius"/>
    </source>
</evidence>
<keyword evidence="2" id="KW-1003">Cell membrane</keyword>
<dbReference type="Gene3D" id="1.10.287.950">
    <property type="entry name" value="Methyl-accepting chemotaxis protein"/>
    <property type="match status" value="1"/>
</dbReference>
<dbReference type="EMBL" id="JXAK01000007">
    <property type="protein sequence ID" value="KIL41687.1"/>
    <property type="molecule type" value="Genomic_DNA"/>
</dbReference>
<protein>
    <recommendedName>
        <fullName evidence="12">Methyl-accepting chemotaxis protein</fullName>
    </recommendedName>
</protein>
<evidence type="ECO:0008006" key="12">
    <source>
        <dbReference type="Google" id="ProtNLM"/>
    </source>
</evidence>
<evidence type="ECO:0000256" key="6">
    <source>
        <dbReference type="PROSITE-ProRule" id="PRU00284"/>
    </source>
</evidence>
<feature type="domain" description="Methyl-accepting transducer" evidence="8">
    <location>
        <begin position="135"/>
        <end position="371"/>
    </location>
</feature>
<comment type="subcellular location">
    <subcellularLocation>
        <location evidence="1">Cell membrane</location>
    </subcellularLocation>
</comment>
<comment type="caution">
    <text evidence="10">The sequence shown here is derived from an EMBL/GenBank/DDBJ whole genome shotgun (WGS) entry which is preliminary data.</text>
</comment>
<dbReference type="Proteomes" id="UP000031967">
    <property type="component" value="Unassembled WGS sequence"/>
</dbReference>
<evidence type="ECO:0000313" key="10">
    <source>
        <dbReference type="EMBL" id="KIL41687.1"/>
    </source>
</evidence>
<accession>A0ABR5AKX5</accession>
<reference evidence="10 11" key="1">
    <citation type="submission" date="2014-12" db="EMBL/GenBank/DDBJ databases">
        <title>Draft genome sequence of Paenibacillus kamchatkensis strain B-2647.</title>
        <authorList>
            <person name="Karlyshev A.V."/>
            <person name="Kudryashova E.B."/>
        </authorList>
    </citation>
    <scope>NUCLEOTIDE SEQUENCE [LARGE SCALE GENOMIC DNA]</scope>
    <source>
        <strain evidence="10 11">VKM B-2647</strain>
    </source>
</reference>
<dbReference type="PANTHER" id="PTHR32089:SF112">
    <property type="entry name" value="LYSOZYME-LIKE PROTEIN-RELATED"/>
    <property type="match status" value="1"/>
</dbReference>
<feature type="transmembrane region" description="Helical" evidence="7">
    <location>
        <begin position="40"/>
        <end position="65"/>
    </location>
</feature>
<evidence type="ECO:0000313" key="11">
    <source>
        <dbReference type="Proteomes" id="UP000031967"/>
    </source>
</evidence>
<feature type="domain" description="HAMP" evidence="9">
    <location>
        <begin position="63"/>
        <end position="116"/>
    </location>
</feature>
<keyword evidence="7" id="KW-0812">Transmembrane</keyword>
<evidence type="ECO:0000259" key="8">
    <source>
        <dbReference type="PROSITE" id="PS50111"/>
    </source>
</evidence>
<evidence type="ECO:0000256" key="3">
    <source>
        <dbReference type="ARBA" id="ARBA00023136"/>
    </source>
</evidence>
<dbReference type="Pfam" id="PF00672">
    <property type="entry name" value="HAMP"/>
    <property type="match status" value="1"/>
</dbReference>
<dbReference type="SMART" id="SM00283">
    <property type="entry name" value="MA"/>
    <property type="match status" value="1"/>
</dbReference>
<dbReference type="PROSITE" id="PS50111">
    <property type="entry name" value="CHEMOTAXIS_TRANSDUC_2"/>
    <property type="match status" value="1"/>
</dbReference>
<evidence type="ECO:0000256" key="1">
    <source>
        <dbReference type="ARBA" id="ARBA00004236"/>
    </source>
</evidence>
<sequence>MSIVKKIVTGITAVSIATYGCSAFFIFVLKDAIAPRMPGWIYITIILSLGVIWTGILGWLGALWFTKPLLRLASAAKEASKGNLQIDVAVHRTGDEIQLLGESFRQMIGSLRQMVADISSSVSYTQQHVTGLNGNIAQAANRIESIAGAAEAISFGAEEQAASSQNTLAAVEQMAEAVQAIGEDAYRSQKLSAGMIGVIVEGGTVIGSLLDGMLELARSNRESITIVRQLDGNARQIRDMSRIVREIAEQTHLLALNASIEAARAGEHGQGFSVVAGEIRKLAEQSANAVSDIDRLIGEIEADIAEVVGKISLQEQHASREYDKGGAAKEALDRINRSVHETAEAVDHIAALVSSQVAIMEHTLEKTQSIADIAGRISGGTRQVSSSVQEQTALMQELASSSEMLQSQADVLNSKIAAFRV</sequence>
<dbReference type="PROSITE" id="PS51257">
    <property type="entry name" value="PROKAR_LIPOPROTEIN"/>
    <property type="match status" value="1"/>
</dbReference>
<dbReference type="Gene3D" id="6.10.340.10">
    <property type="match status" value="1"/>
</dbReference>
<dbReference type="InterPro" id="IPR003660">
    <property type="entry name" value="HAMP_dom"/>
</dbReference>
<dbReference type="PROSITE" id="PS50885">
    <property type="entry name" value="HAMP"/>
    <property type="match status" value="1"/>
</dbReference>
<feature type="transmembrane region" description="Helical" evidence="7">
    <location>
        <begin position="7"/>
        <end position="28"/>
    </location>
</feature>
<proteinExistence type="inferred from homology"/>
<keyword evidence="3 7" id="KW-0472">Membrane</keyword>
<dbReference type="SUPFAM" id="SSF58104">
    <property type="entry name" value="Methyl-accepting chemotaxis protein (MCP) signaling domain"/>
    <property type="match status" value="1"/>
</dbReference>
<evidence type="ECO:0000256" key="4">
    <source>
        <dbReference type="ARBA" id="ARBA00023224"/>
    </source>
</evidence>